<sequence>MATRTELMNALRRAQELSDQHWHSLDRPLLQLSSGRTWTGPTADRFAGDLAHQRAELWRGLRGVIDHLHETISHQTVMGPRDE</sequence>
<proteinExistence type="predicted"/>
<dbReference type="AlphaFoldDB" id="A0A1I0L1Y4"/>
<dbReference type="STRING" id="568860.SAMN05421811_1116"/>
<name>A0A1I0L1Y4_9ACTN</name>
<evidence type="ECO:0000313" key="1">
    <source>
        <dbReference type="EMBL" id="SEU32304.1"/>
    </source>
</evidence>
<evidence type="ECO:0000313" key="2">
    <source>
        <dbReference type="Proteomes" id="UP000199361"/>
    </source>
</evidence>
<dbReference type="Proteomes" id="UP000199361">
    <property type="component" value="Unassembled WGS sequence"/>
</dbReference>
<keyword evidence="2" id="KW-1185">Reference proteome</keyword>
<dbReference type="RefSeq" id="WP_091087807.1">
    <property type="nucleotide sequence ID" value="NZ_FOHX01000011.1"/>
</dbReference>
<organism evidence="1 2">
    <name type="scientific">Nonomuraea wenchangensis</name>
    <dbReference type="NCBI Taxonomy" id="568860"/>
    <lineage>
        <taxon>Bacteria</taxon>
        <taxon>Bacillati</taxon>
        <taxon>Actinomycetota</taxon>
        <taxon>Actinomycetes</taxon>
        <taxon>Streptosporangiales</taxon>
        <taxon>Streptosporangiaceae</taxon>
        <taxon>Nonomuraea</taxon>
    </lineage>
</organism>
<dbReference type="OrthoDB" id="3536104at2"/>
<protein>
    <recommendedName>
        <fullName evidence="3">WXG100 family type VII secretion target</fullName>
    </recommendedName>
</protein>
<accession>A0A1I0L1Y4</accession>
<reference evidence="1 2" key="1">
    <citation type="submission" date="2016-10" db="EMBL/GenBank/DDBJ databases">
        <authorList>
            <person name="de Groot N.N."/>
        </authorList>
    </citation>
    <scope>NUCLEOTIDE SEQUENCE [LARGE SCALE GENOMIC DNA]</scope>
    <source>
        <strain evidence="1 2">CGMCC 4.5598</strain>
    </source>
</reference>
<evidence type="ECO:0008006" key="3">
    <source>
        <dbReference type="Google" id="ProtNLM"/>
    </source>
</evidence>
<dbReference type="EMBL" id="FOHX01000011">
    <property type="protein sequence ID" value="SEU32304.1"/>
    <property type="molecule type" value="Genomic_DNA"/>
</dbReference>
<gene>
    <name evidence="1" type="ORF">SAMN05421811_1116</name>
</gene>